<evidence type="ECO:0000256" key="6">
    <source>
        <dbReference type="ARBA" id="ARBA00022989"/>
    </source>
</evidence>
<feature type="transmembrane region" description="Helical" evidence="9">
    <location>
        <begin position="199"/>
        <end position="218"/>
    </location>
</feature>
<organism evidence="11 12">
    <name type="scientific">Luteimicrobium subarcticum</name>
    <dbReference type="NCBI Taxonomy" id="620910"/>
    <lineage>
        <taxon>Bacteria</taxon>
        <taxon>Bacillati</taxon>
        <taxon>Actinomycetota</taxon>
        <taxon>Actinomycetes</taxon>
        <taxon>Micrococcales</taxon>
        <taxon>Luteimicrobium</taxon>
    </lineage>
</organism>
<comment type="subcellular location">
    <subcellularLocation>
        <location evidence="1">Cell membrane</location>
        <topology evidence="1">Multi-pass membrane protein</topology>
    </subcellularLocation>
</comment>
<dbReference type="OrthoDB" id="7375466at2"/>
<feature type="transmembrane region" description="Helical" evidence="9">
    <location>
        <begin position="230"/>
        <end position="252"/>
    </location>
</feature>
<dbReference type="NCBIfam" id="TIGR00711">
    <property type="entry name" value="efflux_EmrB"/>
    <property type="match status" value="1"/>
</dbReference>
<dbReference type="AlphaFoldDB" id="A0A2M8WUS1"/>
<evidence type="ECO:0000256" key="1">
    <source>
        <dbReference type="ARBA" id="ARBA00004651"/>
    </source>
</evidence>
<keyword evidence="12" id="KW-1185">Reference proteome</keyword>
<feature type="transmembrane region" description="Helical" evidence="9">
    <location>
        <begin position="20"/>
        <end position="41"/>
    </location>
</feature>
<dbReference type="InterPro" id="IPR004638">
    <property type="entry name" value="EmrB-like"/>
</dbReference>
<dbReference type="PRINTS" id="PR01036">
    <property type="entry name" value="TCRTETB"/>
</dbReference>
<dbReference type="Gene3D" id="1.20.1250.20">
    <property type="entry name" value="MFS general substrate transporter like domains"/>
    <property type="match status" value="1"/>
</dbReference>
<feature type="region of interest" description="Disordered" evidence="8">
    <location>
        <begin position="523"/>
        <end position="548"/>
    </location>
</feature>
<dbReference type="PANTHER" id="PTHR42718">
    <property type="entry name" value="MAJOR FACILITATOR SUPERFAMILY MULTIDRUG TRANSPORTER MFSC"/>
    <property type="match status" value="1"/>
</dbReference>
<evidence type="ECO:0000256" key="5">
    <source>
        <dbReference type="ARBA" id="ARBA00022692"/>
    </source>
</evidence>
<reference evidence="11 12" key="1">
    <citation type="submission" date="2017-11" db="EMBL/GenBank/DDBJ databases">
        <title>Genomic Encyclopedia of Archaeal and Bacterial Type Strains, Phase II (KMG-II): From Individual Species to Whole Genera.</title>
        <authorList>
            <person name="Goeker M."/>
        </authorList>
    </citation>
    <scope>NUCLEOTIDE SEQUENCE [LARGE SCALE GENOMIC DNA]</scope>
    <source>
        <strain evidence="11 12">DSM 22413</strain>
    </source>
</reference>
<keyword evidence="7 9" id="KW-0472">Membrane</keyword>
<accession>A0A2M8WUS1</accession>
<evidence type="ECO:0000313" key="11">
    <source>
        <dbReference type="EMBL" id="PJI94682.1"/>
    </source>
</evidence>
<feature type="compositionally biased region" description="Acidic residues" evidence="8">
    <location>
        <begin position="538"/>
        <end position="548"/>
    </location>
</feature>
<gene>
    <name evidence="11" type="ORF">CLV34_0527</name>
</gene>
<evidence type="ECO:0000313" key="12">
    <source>
        <dbReference type="Proteomes" id="UP000231586"/>
    </source>
</evidence>
<feature type="transmembrane region" description="Helical" evidence="9">
    <location>
        <begin position="365"/>
        <end position="390"/>
    </location>
</feature>
<feature type="transmembrane region" description="Helical" evidence="9">
    <location>
        <begin position="53"/>
        <end position="71"/>
    </location>
</feature>
<keyword evidence="3" id="KW-0813">Transport</keyword>
<feature type="transmembrane region" description="Helical" evidence="9">
    <location>
        <begin position="170"/>
        <end position="187"/>
    </location>
</feature>
<evidence type="ECO:0000256" key="7">
    <source>
        <dbReference type="ARBA" id="ARBA00023136"/>
    </source>
</evidence>
<dbReference type="Pfam" id="PF07690">
    <property type="entry name" value="MFS_1"/>
    <property type="match status" value="1"/>
</dbReference>
<dbReference type="PANTHER" id="PTHR42718:SF42">
    <property type="entry name" value="EXPORT PROTEIN"/>
    <property type="match status" value="1"/>
</dbReference>
<dbReference type="RefSeq" id="WP_100348667.1">
    <property type="nucleotide sequence ID" value="NZ_PGTZ01000006.1"/>
</dbReference>
<feature type="transmembrane region" description="Helical" evidence="9">
    <location>
        <begin position="338"/>
        <end position="359"/>
    </location>
</feature>
<dbReference type="GO" id="GO:0005886">
    <property type="term" value="C:plasma membrane"/>
    <property type="evidence" value="ECO:0007669"/>
    <property type="project" value="UniProtKB-SubCell"/>
</dbReference>
<dbReference type="Proteomes" id="UP000231586">
    <property type="component" value="Unassembled WGS sequence"/>
</dbReference>
<keyword evidence="6 9" id="KW-1133">Transmembrane helix</keyword>
<dbReference type="Gene3D" id="1.20.1720.10">
    <property type="entry name" value="Multidrug resistance protein D"/>
    <property type="match status" value="1"/>
</dbReference>
<sequence length="548" mass="57137">MSAPVVDLKGRSPWSVLPPLVLGFFMIMVDTTIVNIAVPSIQKAFGASYTDVGWVNSAYLLSFAVLMLPAGRLGDRYGPRGMFLVGLVVFTVASAACGFAGSIGVLIAARVIQGVGGAAMTPQTMAVITRVFPPKSRGAALGVWGMVAGVATIAGPVLGGILVESWGWEWIFWVNIPVGVVALVWTVMTVPHLETHKRYFDVIGTVLAVAGLFLVVFALQEGETYEWGKIWGPVTIWELVGVGLVVLAVFVLRQHRLGEKALLPLRLFHYRNFSLANVSAFMISFAMLGIFFPLTIFLQTILGLSPLHAAYVNLPASLLSGVVAPFAGRLSDKVNGKWVVAAGFAFIGVSLALVYAVLSPEVSEATLIFCMLPFGIGTGMVFSPLVNLATAGLDHRTAGAGAGAFNAIRQVGSVVGSAAIVAMLTGRLATTIPDAARSVASTLPSQLQAPFEKIFASSELSADSLQQGFQPPADVPASAAKQIGAAAQQAVGDGFTVAVKDTLLLVIAALVVGGVAALFMSSTRRGQDAPASGPAAVDTEDDEQPATV</sequence>
<dbReference type="PROSITE" id="PS50850">
    <property type="entry name" value="MFS"/>
    <property type="match status" value="1"/>
</dbReference>
<feature type="transmembrane region" description="Helical" evidence="9">
    <location>
        <begin position="308"/>
        <end position="326"/>
    </location>
</feature>
<dbReference type="InterPro" id="IPR036259">
    <property type="entry name" value="MFS_trans_sf"/>
</dbReference>
<evidence type="ECO:0000256" key="4">
    <source>
        <dbReference type="ARBA" id="ARBA00022475"/>
    </source>
</evidence>
<dbReference type="InterPro" id="IPR011701">
    <property type="entry name" value="MFS"/>
</dbReference>
<feature type="transmembrane region" description="Helical" evidence="9">
    <location>
        <begin position="411"/>
        <end position="429"/>
    </location>
</feature>
<feature type="transmembrane region" description="Helical" evidence="9">
    <location>
        <begin position="502"/>
        <end position="520"/>
    </location>
</feature>
<keyword evidence="5 9" id="KW-0812">Transmembrane</keyword>
<dbReference type="SUPFAM" id="SSF103473">
    <property type="entry name" value="MFS general substrate transporter"/>
    <property type="match status" value="1"/>
</dbReference>
<feature type="transmembrane region" description="Helical" evidence="9">
    <location>
        <begin position="273"/>
        <end position="302"/>
    </location>
</feature>
<feature type="transmembrane region" description="Helical" evidence="9">
    <location>
        <begin position="139"/>
        <end position="158"/>
    </location>
</feature>
<comment type="similarity">
    <text evidence="2">Belongs to the major facilitator superfamily. EmrB family.</text>
</comment>
<evidence type="ECO:0000256" key="9">
    <source>
        <dbReference type="SAM" id="Phobius"/>
    </source>
</evidence>
<proteinExistence type="inferred from homology"/>
<dbReference type="FunFam" id="1.20.1720.10:FF:000021">
    <property type="entry name" value="Drug resistance transporter, EmrB/QacA subfamily"/>
    <property type="match status" value="1"/>
</dbReference>
<dbReference type="InterPro" id="IPR020846">
    <property type="entry name" value="MFS_dom"/>
</dbReference>
<dbReference type="CDD" id="cd17503">
    <property type="entry name" value="MFS_LmrB_MDR_like"/>
    <property type="match status" value="1"/>
</dbReference>
<protein>
    <submittedName>
        <fullName evidence="11">EmrB/QacA subfamily drug resistance transporter</fullName>
    </submittedName>
</protein>
<evidence type="ECO:0000256" key="8">
    <source>
        <dbReference type="SAM" id="MobiDB-lite"/>
    </source>
</evidence>
<feature type="domain" description="Major facilitator superfamily (MFS) profile" evidence="10">
    <location>
        <begin position="16"/>
        <end position="525"/>
    </location>
</feature>
<comment type="caution">
    <text evidence="11">The sequence shown here is derived from an EMBL/GenBank/DDBJ whole genome shotgun (WGS) entry which is preliminary data.</text>
</comment>
<dbReference type="EMBL" id="PGTZ01000006">
    <property type="protein sequence ID" value="PJI94682.1"/>
    <property type="molecule type" value="Genomic_DNA"/>
</dbReference>
<dbReference type="GO" id="GO:0022857">
    <property type="term" value="F:transmembrane transporter activity"/>
    <property type="evidence" value="ECO:0007669"/>
    <property type="project" value="InterPro"/>
</dbReference>
<evidence type="ECO:0000256" key="3">
    <source>
        <dbReference type="ARBA" id="ARBA00022448"/>
    </source>
</evidence>
<keyword evidence="4" id="KW-1003">Cell membrane</keyword>
<name>A0A2M8WUS1_9MICO</name>
<feature type="transmembrane region" description="Helical" evidence="9">
    <location>
        <begin position="83"/>
        <end position="109"/>
    </location>
</feature>
<evidence type="ECO:0000256" key="2">
    <source>
        <dbReference type="ARBA" id="ARBA00008537"/>
    </source>
</evidence>
<evidence type="ECO:0000259" key="10">
    <source>
        <dbReference type="PROSITE" id="PS50850"/>
    </source>
</evidence>